<dbReference type="Gene3D" id="3.30.559.10">
    <property type="entry name" value="Chloramphenicol acetyltransferase-like domain"/>
    <property type="match status" value="2"/>
</dbReference>
<reference evidence="4" key="1">
    <citation type="journal article" date="2019" name="Curr. Biol.">
        <title>Genome Sequence of Striga asiatica Provides Insight into the Evolution of Plant Parasitism.</title>
        <authorList>
            <person name="Yoshida S."/>
            <person name="Kim S."/>
            <person name="Wafula E.K."/>
            <person name="Tanskanen J."/>
            <person name="Kim Y.M."/>
            <person name="Honaas L."/>
            <person name="Yang Z."/>
            <person name="Spallek T."/>
            <person name="Conn C.E."/>
            <person name="Ichihashi Y."/>
            <person name="Cheong K."/>
            <person name="Cui S."/>
            <person name="Der J.P."/>
            <person name="Gundlach H."/>
            <person name="Jiao Y."/>
            <person name="Hori C."/>
            <person name="Ishida J.K."/>
            <person name="Kasahara H."/>
            <person name="Kiba T."/>
            <person name="Kim M.S."/>
            <person name="Koo N."/>
            <person name="Laohavisit A."/>
            <person name="Lee Y.H."/>
            <person name="Lumba S."/>
            <person name="McCourt P."/>
            <person name="Mortimer J.C."/>
            <person name="Mutuku J.M."/>
            <person name="Nomura T."/>
            <person name="Sasaki-Sekimoto Y."/>
            <person name="Seto Y."/>
            <person name="Wang Y."/>
            <person name="Wakatake T."/>
            <person name="Sakakibara H."/>
            <person name="Demura T."/>
            <person name="Yamaguchi S."/>
            <person name="Yoneyama K."/>
            <person name="Manabe R.I."/>
            <person name="Nelson D.C."/>
            <person name="Schulman A.H."/>
            <person name="Timko M.P."/>
            <person name="dePamphilis C.W."/>
            <person name="Choi D."/>
            <person name="Shirasu K."/>
        </authorList>
    </citation>
    <scope>NUCLEOTIDE SEQUENCE [LARGE SCALE GENOMIC DNA]</scope>
    <source>
        <strain evidence="4">cv. UVA1</strain>
    </source>
</reference>
<evidence type="ECO:0000256" key="1">
    <source>
        <dbReference type="ARBA" id="ARBA00009861"/>
    </source>
</evidence>
<keyword evidence="4" id="KW-1185">Reference proteome</keyword>
<dbReference type="InterPro" id="IPR023213">
    <property type="entry name" value="CAT-like_dom_sf"/>
</dbReference>
<keyword evidence="3" id="KW-0808">Transferase</keyword>
<dbReference type="EMBL" id="BKCP01004973">
    <property type="protein sequence ID" value="GER35538.1"/>
    <property type="molecule type" value="Genomic_DNA"/>
</dbReference>
<comment type="caution">
    <text evidence="3">The sequence shown here is derived from an EMBL/GenBank/DDBJ whole genome shotgun (WGS) entry which is preliminary data.</text>
</comment>
<name>A0A5A7PS99_STRAF</name>
<protein>
    <submittedName>
        <fullName evidence="3">HXXXD-type acyl-transferase family protein</fullName>
    </submittedName>
</protein>
<keyword evidence="2" id="KW-0732">Signal</keyword>
<dbReference type="AlphaFoldDB" id="A0A5A7PS99"/>
<accession>A0A5A7PS99</accession>
<proteinExistence type="inferred from homology"/>
<feature type="signal peptide" evidence="2">
    <location>
        <begin position="1"/>
        <end position="17"/>
    </location>
</feature>
<dbReference type="InterPro" id="IPR050317">
    <property type="entry name" value="Plant_Fungal_Acyltransferase"/>
</dbReference>
<organism evidence="3 4">
    <name type="scientific">Striga asiatica</name>
    <name type="common">Asiatic witchweed</name>
    <name type="synonym">Buchnera asiatica</name>
    <dbReference type="NCBI Taxonomy" id="4170"/>
    <lineage>
        <taxon>Eukaryota</taxon>
        <taxon>Viridiplantae</taxon>
        <taxon>Streptophyta</taxon>
        <taxon>Embryophyta</taxon>
        <taxon>Tracheophyta</taxon>
        <taxon>Spermatophyta</taxon>
        <taxon>Magnoliopsida</taxon>
        <taxon>eudicotyledons</taxon>
        <taxon>Gunneridae</taxon>
        <taxon>Pentapetalae</taxon>
        <taxon>asterids</taxon>
        <taxon>lamiids</taxon>
        <taxon>Lamiales</taxon>
        <taxon>Orobanchaceae</taxon>
        <taxon>Buchnereae</taxon>
        <taxon>Striga</taxon>
    </lineage>
</organism>
<dbReference type="GO" id="GO:0016747">
    <property type="term" value="F:acyltransferase activity, transferring groups other than amino-acyl groups"/>
    <property type="evidence" value="ECO:0007669"/>
    <property type="project" value="TreeGrafter"/>
</dbReference>
<comment type="similarity">
    <text evidence="1">Belongs to the plant acyltransferase family.</text>
</comment>
<dbReference type="Proteomes" id="UP000325081">
    <property type="component" value="Unassembled WGS sequence"/>
</dbReference>
<dbReference type="Pfam" id="PF02458">
    <property type="entry name" value="Transferase"/>
    <property type="match status" value="1"/>
</dbReference>
<dbReference type="OrthoDB" id="671439at2759"/>
<feature type="chain" id="PRO_5023061073" evidence="2">
    <location>
        <begin position="18"/>
        <end position="185"/>
    </location>
</feature>
<sequence length="185" mass="20574">MIVAINTFLSLFSMATQEVTNLHYGGMILGIAFNHCFCDGTGASQFLHAWAHLCQSTYGLLIPMSYHDRHLLKPHSPPHVAFDHPGFARIAHENLAFQTCPNIFKYLQSQPLPLNKISPDIPEGYYGNAIVMACAKIEVNELVGPNLHDDLSTTMVISQWSKLGLEELDFGHGKPRHMGPLYSDV</sequence>
<evidence type="ECO:0000313" key="3">
    <source>
        <dbReference type="EMBL" id="GER35538.1"/>
    </source>
</evidence>
<dbReference type="PANTHER" id="PTHR31642:SF5">
    <property type="entry name" value="OS01G0104900 PROTEIN"/>
    <property type="match status" value="1"/>
</dbReference>
<gene>
    <name evidence="3" type="ORF">STAS_11823</name>
</gene>
<evidence type="ECO:0000256" key="2">
    <source>
        <dbReference type="SAM" id="SignalP"/>
    </source>
</evidence>
<dbReference type="PANTHER" id="PTHR31642">
    <property type="entry name" value="TRICHOTHECENE 3-O-ACETYLTRANSFERASE"/>
    <property type="match status" value="1"/>
</dbReference>
<evidence type="ECO:0000313" key="4">
    <source>
        <dbReference type="Proteomes" id="UP000325081"/>
    </source>
</evidence>